<dbReference type="PROSITE" id="PS50156">
    <property type="entry name" value="SSD"/>
    <property type="match status" value="1"/>
</dbReference>
<evidence type="ECO:0000313" key="5">
    <source>
        <dbReference type="EMBL" id="CAE7282578.1"/>
    </source>
</evidence>
<dbReference type="Gene3D" id="1.20.1640.10">
    <property type="entry name" value="Multidrug efflux transporter AcrB transmembrane domain"/>
    <property type="match status" value="2"/>
</dbReference>
<dbReference type="EMBL" id="CAJNIZ010009491">
    <property type="protein sequence ID" value="CAE7282578.1"/>
    <property type="molecule type" value="Genomic_DNA"/>
</dbReference>
<dbReference type="InterPro" id="IPR000731">
    <property type="entry name" value="SSD"/>
</dbReference>
<feature type="region of interest" description="Disordered" evidence="2">
    <location>
        <begin position="1"/>
        <end position="22"/>
    </location>
</feature>
<feature type="compositionally biased region" description="Polar residues" evidence="2">
    <location>
        <begin position="453"/>
        <end position="466"/>
    </location>
</feature>
<dbReference type="PANTHER" id="PTHR10796:SF92">
    <property type="entry name" value="PATCHED-RELATED, ISOFORM A"/>
    <property type="match status" value="1"/>
</dbReference>
<keyword evidence="3" id="KW-0812">Transmembrane</keyword>
<dbReference type="Pfam" id="PF12349">
    <property type="entry name" value="Sterol-sensing"/>
    <property type="match status" value="1"/>
</dbReference>
<keyword evidence="3" id="KW-1133">Transmembrane helix</keyword>
<evidence type="ECO:0000259" key="4">
    <source>
        <dbReference type="PROSITE" id="PS50156"/>
    </source>
</evidence>
<reference evidence="5" key="1">
    <citation type="submission" date="2021-02" db="EMBL/GenBank/DDBJ databases">
        <authorList>
            <person name="Dougan E. K."/>
            <person name="Rhodes N."/>
            <person name="Thang M."/>
            <person name="Chan C."/>
        </authorList>
    </citation>
    <scope>NUCLEOTIDE SEQUENCE</scope>
</reference>
<sequence length="479" mass="51690">MQFESALRTLEEQEDPQDRSVEDRIADTVSKAGPSVLLSSTTNIIAFALGAGTPMPALASFCIYTSVGMAADFIFQITFFIAVLTLDERRRRCGPTCSALPMSCCSDLRSPGRSVFQGAAKSLTSSLWLRTIVLVLWLALMVGSTVVAFDLKVGLEPQDLVPSSSPTAVYFQQLAVLPSEAEFPEVLVQHEDVVDASLQLGVASLEDASTQRGLLKLYRSLLASSDVVDASGLLWLNPRTESLTATRIQLLAKNYTPQKMLSLRATVDAANLQLQKAAFVYSPSDVYREQDAVLIQNTTTSLLFMLIAVLAAVFMLSFNFPMMAALTLALYSCCVHMLGWMVLTGLKLNSLSVIPLLLSVGLCVDYCAHIAHSFWHMPGDSKSRAQAALQGRGLAVLHAGVSTGLSQLPLAFSQSAVFTTFFVMMTGMVLVGLFHALLVLPICCSFLPEPPSREQTSPLGPESNTVPAKIGLPRDNNPT</sequence>
<evidence type="ECO:0000256" key="1">
    <source>
        <dbReference type="ARBA" id="ARBA00005585"/>
    </source>
</evidence>
<dbReference type="AlphaFoldDB" id="A0A812MX59"/>
<evidence type="ECO:0000313" key="6">
    <source>
        <dbReference type="Proteomes" id="UP000649617"/>
    </source>
</evidence>
<organism evidence="5 6">
    <name type="scientific">Symbiodinium pilosum</name>
    <name type="common">Dinoflagellate</name>
    <dbReference type="NCBI Taxonomy" id="2952"/>
    <lineage>
        <taxon>Eukaryota</taxon>
        <taxon>Sar</taxon>
        <taxon>Alveolata</taxon>
        <taxon>Dinophyceae</taxon>
        <taxon>Suessiales</taxon>
        <taxon>Symbiodiniaceae</taxon>
        <taxon>Symbiodinium</taxon>
    </lineage>
</organism>
<dbReference type="SUPFAM" id="SSF82866">
    <property type="entry name" value="Multidrug efflux transporter AcrB transmembrane domain"/>
    <property type="match status" value="2"/>
</dbReference>
<name>A0A812MX59_SYMPI</name>
<comment type="caution">
    <text evidence="5">The sequence shown here is derived from an EMBL/GenBank/DDBJ whole genome shotgun (WGS) entry which is preliminary data.</text>
</comment>
<feature type="domain" description="SSD" evidence="4">
    <location>
        <begin position="1"/>
        <end position="86"/>
    </location>
</feature>
<feature type="transmembrane region" description="Helical" evidence="3">
    <location>
        <begin position="418"/>
        <end position="447"/>
    </location>
</feature>
<evidence type="ECO:0000256" key="3">
    <source>
        <dbReference type="SAM" id="Phobius"/>
    </source>
</evidence>
<feature type="transmembrane region" description="Helical" evidence="3">
    <location>
        <begin position="63"/>
        <end position="86"/>
    </location>
</feature>
<dbReference type="InterPro" id="IPR053958">
    <property type="entry name" value="HMGCR/SNAP/NPC1-like_SSD"/>
</dbReference>
<dbReference type="InterPro" id="IPR051697">
    <property type="entry name" value="Patched_domain-protein"/>
</dbReference>
<dbReference type="Proteomes" id="UP000649617">
    <property type="component" value="Unassembled WGS sequence"/>
</dbReference>
<evidence type="ECO:0000256" key="2">
    <source>
        <dbReference type="SAM" id="MobiDB-lite"/>
    </source>
</evidence>
<protein>
    <submittedName>
        <fullName evidence="5">Ptchd3 protein</fullName>
    </submittedName>
</protein>
<comment type="similarity">
    <text evidence="1">Belongs to the patched family.</text>
</comment>
<keyword evidence="3" id="KW-0472">Membrane</keyword>
<gene>
    <name evidence="5" type="primary">Ptchd3</name>
    <name evidence="5" type="ORF">SPIL2461_LOCUS6339</name>
</gene>
<dbReference type="GO" id="GO:0016020">
    <property type="term" value="C:membrane"/>
    <property type="evidence" value="ECO:0007669"/>
    <property type="project" value="TreeGrafter"/>
</dbReference>
<feature type="transmembrane region" description="Helical" evidence="3">
    <location>
        <begin position="127"/>
        <end position="149"/>
    </location>
</feature>
<feature type="region of interest" description="Disordered" evidence="2">
    <location>
        <begin position="452"/>
        <end position="479"/>
    </location>
</feature>
<feature type="transmembrane region" description="Helical" evidence="3">
    <location>
        <begin position="328"/>
        <end position="346"/>
    </location>
</feature>
<feature type="transmembrane region" description="Helical" evidence="3">
    <location>
        <begin position="302"/>
        <end position="321"/>
    </location>
</feature>
<dbReference type="OrthoDB" id="6510177at2759"/>
<proteinExistence type="inferred from homology"/>
<accession>A0A812MX59</accession>
<feature type="transmembrane region" description="Helical" evidence="3">
    <location>
        <begin position="352"/>
        <end position="372"/>
    </location>
</feature>
<keyword evidence="6" id="KW-1185">Reference proteome</keyword>
<dbReference type="PANTHER" id="PTHR10796">
    <property type="entry name" value="PATCHED-RELATED"/>
    <property type="match status" value="1"/>
</dbReference>